<reference evidence="1 2" key="1">
    <citation type="submission" date="2014-04" db="EMBL/GenBank/DDBJ databases">
        <title>Genome evolution of avian class.</title>
        <authorList>
            <person name="Zhang G."/>
            <person name="Li C."/>
        </authorList>
    </citation>
    <scope>NUCLEOTIDE SEQUENCE [LARGE SCALE GENOMIC DNA]</scope>
    <source>
        <strain evidence="1">BGI_N337</strain>
    </source>
</reference>
<accession>A0A091U6X9</accession>
<dbReference type="PANTHER" id="PTHR23266">
    <property type="entry name" value="IMMUNOGLOBULIN HEAVY CHAIN"/>
    <property type="match status" value="1"/>
</dbReference>
<dbReference type="SUPFAM" id="SSF48726">
    <property type="entry name" value="Immunoglobulin"/>
    <property type="match status" value="1"/>
</dbReference>
<organism evidence="1 2">
    <name type="scientific">Phoenicopterus ruber ruber</name>
    <dbReference type="NCBI Taxonomy" id="9218"/>
    <lineage>
        <taxon>Eukaryota</taxon>
        <taxon>Metazoa</taxon>
        <taxon>Chordata</taxon>
        <taxon>Craniata</taxon>
        <taxon>Vertebrata</taxon>
        <taxon>Euteleostomi</taxon>
        <taxon>Archelosauria</taxon>
        <taxon>Archosauria</taxon>
        <taxon>Dinosauria</taxon>
        <taxon>Saurischia</taxon>
        <taxon>Theropoda</taxon>
        <taxon>Coelurosauria</taxon>
        <taxon>Aves</taxon>
        <taxon>Neognathae</taxon>
        <taxon>Neoaves</taxon>
        <taxon>Mirandornithes</taxon>
        <taxon>Phoenicopteriformes</taxon>
        <taxon>Phoenicopteridae</taxon>
        <taxon>Phoenicopterus</taxon>
    </lineage>
</organism>
<protein>
    <submittedName>
        <fullName evidence="1">Ig heavy chain V region 3</fullName>
    </submittedName>
</protein>
<dbReference type="InterPro" id="IPR050199">
    <property type="entry name" value="IgHV"/>
</dbReference>
<evidence type="ECO:0000313" key="1">
    <source>
        <dbReference type="EMBL" id="KFQ86529.1"/>
    </source>
</evidence>
<feature type="non-terminal residue" evidence="1">
    <location>
        <position position="1"/>
    </location>
</feature>
<name>A0A091U6X9_PHORB</name>
<feature type="non-terminal residue" evidence="1">
    <location>
        <position position="74"/>
    </location>
</feature>
<sequence>GLRAAVQLVESGGGLAKPDGALTLVCKVSGVTLSSSQMYWLRQAPGKTFEWVATIYSDGSSTSYASAVQGRFTL</sequence>
<dbReference type="Proteomes" id="UP000053700">
    <property type="component" value="Unassembled WGS sequence"/>
</dbReference>
<dbReference type="EMBL" id="KK420958">
    <property type="protein sequence ID" value="KFQ86529.1"/>
    <property type="molecule type" value="Genomic_DNA"/>
</dbReference>
<proteinExistence type="predicted"/>
<dbReference type="OrthoDB" id="8865476at2759"/>
<dbReference type="Gene3D" id="2.60.40.10">
    <property type="entry name" value="Immunoglobulins"/>
    <property type="match status" value="1"/>
</dbReference>
<dbReference type="InterPro" id="IPR036179">
    <property type="entry name" value="Ig-like_dom_sf"/>
</dbReference>
<keyword evidence="2" id="KW-1185">Reference proteome</keyword>
<evidence type="ECO:0000313" key="2">
    <source>
        <dbReference type="Proteomes" id="UP000053700"/>
    </source>
</evidence>
<dbReference type="AlphaFoldDB" id="A0A091U6X9"/>
<dbReference type="InterPro" id="IPR013783">
    <property type="entry name" value="Ig-like_fold"/>
</dbReference>
<gene>
    <name evidence="1" type="ORF">N337_12611</name>
</gene>